<dbReference type="InterPro" id="IPR031542">
    <property type="entry name" value="UNC80_N"/>
</dbReference>
<dbReference type="GO" id="GO:0030424">
    <property type="term" value="C:axon"/>
    <property type="evidence" value="ECO:0007669"/>
    <property type="project" value="TreeGrafter"/>
</dbReference>
<feature type="region of interest" description="Disordered" evidence="1">
    <location>
        <begin position="274"/>
        <end position="312"/>
    </location>
</feature>
<evidence type="ECO:0000313" key="4">
    <source>
        <dbReference type="Proteomes" id="UP000276834"/>
    </source>
</evidence>
<dbReference type="AlphaFoldDB" id="A0A3L8S4G8"/>
<name>A0A3L8S4G8_CHLGU</name>
<dbReference type="PANTHER" id="PTHR31781:SF1">
    <property type="entry name" value="PROTEIN UNC-80 HOMOLOG"/>
    <property type="match status" value="1"/>
</dbReference>
<dbReference type="GO" id="GO:0034703">
    <property type="term" value="C:cation channel complex"/>
    <property type="evidence" value="ECO:0007669"/>
    <property type="project" value="TreeGrafter"/>
</dbReference>
<feature type="region of interest" description="Disordered" evidence="1">
    <location>
        <begin position="149"/>
        <end position="170"/>
    </location>
</feature>
<organism evidence="3 4">
    <name type="scientific">Chloebia gouldiae</name>
    <name type="common">Gouldian finch</name>
    <name type="synonym">Erythrura gouldiae</name>
    <dbReference type="NCBI Taxonomy" id="44316"/>
    <lineage>
        <taxon>Eukaryota</taxon>
        <taxon>Metazoa</taxon>
        <taxon>Chordata</taxon>
        <taxon>Craniata</taxon>
        <taxon>Vertebrata</taxon>
        <taxon>Euteleostomi</taxon>
        <taxon>Archelosauria</taxon>
        <taxon>Archosauria</taxon>
        <taxon>Dinosauria</taxon>
        <taxon>Saurischia</taxon>
        <taxon>Theropoda</taxon>
        <taxon>Coelurosauria</taxon>
        <taxon>Aves</taxon>
        <taxon>Neognathae</taxon>
        <taxon>Neoaves</taxon>
        <taxon>Telluraves</taxon>
        <taxon>Australaves</taxon>
        <taxon>Passeriformes</taxon>
        <taxon>Passeroidea</taxon>
        <taxon>Passeridae</taxon>
        <taxon>Chloebia</taxon>
    </lineage>
</organism>
<evidence type="ECO:0000313" key="3">
    <source>
        <dbReference type="EMBL" id="RLV96451.1"/>
    </source>
</evidence>
<sequence length="455" mass="50898">MVKRKSSEGQEQESGRGIPLPIQTFLWRQTSAFLRPKLGKQYEASCVSFERVLVENKLHGLSPALSEAIQSISRWELVQAALPHVLHCTATLLSNRNKLGHQDKLGVAETKLLHTLHWMLLEAPQDCSNDRFGGDRGSSWGGSSSAFIHQAENQGSPGHPRPSAVTDEEENNRRKFFQNSMATVELFVFLFAPLVHRIRESDLTFRLASGLVIWQPMWEHRQPEVSAFNALVKPIRNIITAKRSSPTNNQNVTCESPNLDSGRTEGLQVVCETAQPDPVPPKASGSACHPGNSLEGSVSSQTSQERSTAHPRYKDLQEKLGLMVSLVIPPCQKSRYATYFDVAVLRCLLQPHWSEEGTQWSLMYYLQRLRHMLQEKPEKPPEPEVTPLPRPRSSSMVAAAPSLVNTHKTQDLTIKCNEEEKSLSTEAFSKVSLTNLRRPAVPDLSTDLGMNIFKK</sequence>
<proteinExistence type="predicted"/>
<gene>
    <name evidence="3" type="ORF">DV515_00012592</name>
</gene>
<dbReference type="Pfam" id="PF15778">
    <property type="entry name" value="UNC80_N"/>
    <property type="match status" value="1"/>
</dbReference>
<dbReference type="EMBL" id="QUSF01000070">
    <property type="protein sequence ID" value="RLV96451.1"/>
    <property type="molecule type" value="Genomic_DNA"/>
</dbReference>
<reference evidence="3 4" key="1">
    <citation type="journal article" date="2018" name="Proc. R. Soc. B">
        <title>A non-coding region near Follistatin controls head colour polymorphism in the Gouldian finch.</title>
        <authorList>
            <person name="Toomey M.B."/>
            <person name="Marques C.I."/>
            <person name="Andrade P."/>
            <person name="Araujo P.M."/>
            <person name="Sabatino S."/>
            <person name="Gazda M.A."/>
            <person name="Afonso S."/>
            <person name="Lopes R.J."/>
            <person name="Corbo J.C."/>
            <person name="Carneiro M."/>
        </authorList>
    </citation>
    <scope>NUCLEOTIDE SEQUENCE [LARGE SCALE GENOMIC DNA]</scope>
    <source>
        <strain evidence="3">Red01</strain>
        <tissue evidence="3">Muscle</tissue>
    </source>
</reference>
<accession>A0A3L8S4G8</accession>
<dbReference type="Proteomes" id="UP000276834">
    <property type="component" value="Unassembled WGS sequence"/>
</dbReference>
<feature type="compositionally biased region" description="Polar residues" evidence="1">
    <location>
        <begin position="294"/>
        <end position="306"/>
    </location>
</feature>
<dbReference type="OrthoDB" id="5584001at2759"/>
<feature type="non-terminal residue" evidence="3">
    <location>
        <position position="455"/>
    </location>
</feature>
<comment type="caution">
    <text evidence="3">The sequence shown here is derived from an EMBL/GenBank/DDBJ whole genome shotgun (WGS) entry which is preliminary data.</text>
</comment>
<evidence type="ECO:0000256" key="1">
    <source>
        <dbReference type="SAM" id="MobiDB-lite"/>
    </source>
</evidence>
<dbReference type="GO" id="GO:0005261">
    <property type="term" value="F:monoatomic cation channel activity"/>
    <property type="evidence" value="ECO:0007669"/>
    <property type="project" value="TreeGrafter"/>
</dbReference>
<protein>
    <recommendedName>
        <fullName evidence="2">Cation channel complex component UNC80 N-terminal domain-containing protein</fullName>
    </recommendedName>
</protein>
<dbReference type="PANTHER" id="PTHR31781">
    <property type="entry name" value="UNC80"/>
    <property type="match status" value="1"/>
</dbReference>
<dbReference type="GO" id="GO:0055080">
    <property type="term" value="P:monoatomic cation homeostasis"/>
    <property type="evidence" value="ECO:0007669"/>
    <property type="project" value="TreeGrafter"/>
</dbReference>
<keyword evidence="4" id="KW-1185">Reference proteome</keyword>
<evidence type="ECO:0000259" key="2">
    <source>
        <dbReference type="Pfam" id="PF15778"/>
    </source>
</evidence>
<feature type="domain" description="Cation channel complex component UNC80 N-terminal" evidence="2">
    <location>
        <begin position="17"/>
        <end position="234"/>
    </location>
</feature>